<keyword evidence="12" id="KW-0969">Cilium</keyword>
<comment type="similarity">
    <text evidence="3 10">Belongs to the FliL family.</text>
</comment>
<evidence type="ECO:0000256" key="9">
    <source>
        <dbReference type="ARBA" id="ARBA00023136"/>
    </source>
</evidence>
<feature type="signal peptide" evidence="11">
    <location>
        <begin position="1"/>
        <end position="26"/>
    </location>
</feature>
<keyword evidence="10" id="KW-0997">Cell inner membrane</keyword>
<evidence type="ECO:0000256" key="7">
    <source>
        <dbReference type="ARBA" id="ARBA00022779"/>
    </source>
</evidence>
<keyword evidence="4" id="KW-1003">Cell membrane</keyword>
<keyword evidence="11" id="KW-0732">Signal</keyword>
<feature type="chain" id="PRO_5046900858" description="Flagellar protein FliL" evidence="11">
    <location>
        <begin position="27"/>
        <end position="139"/>
    </location>
</feature>
<evidence type="ECO:0000256" key="6">
    <source>
        <dbReference type="ARBA" id="ARBA00022692"/>
    </source>
</evidence>
<evidence type="ECO:0000256" key="11">
    <source>
        <dbReference type="SAM" id="SignalP"/>
    </source>
</evidence>
<proteinExistence type="inferred from homology"/>
<organism evidence="12 13">
    <name type="scientific">Alteromonas salexigens</name>
    <dbReference type="NCBI Taxonomy" id="2982530"/>
    <lineage>
        <taxon>Bacteria</taxon>
        <taxon>Pseudomonadati</taxon>
        <taxon>Pseudomonadota</taxon>
        <taxon>Gammaproteobacteria</taxon>
        <taxon>Alteromonadales</taxon>
        <taxon>Alteromonadaceae</taxon>
        <taxon>Alteromonas/Salinimonas group</taxon>
        <taxon>Alteromonas</taxon>
    </lineage>
</organism>
<dbReference type="EMBL" id="JAOTJC010000007">
    <property type="protein sequence ID" value="MCU7554794.1"/>
    <property type="molecule type" value="Genomic_DNA"/>
</dbReference>
<keyword evidence="13" id="KW-1185">Reference proteome</keyword>
<evidence type="ECO:0000256" key="10">
    <source>
        <dbReference type="RuleBase" id="RU364125"/>
    </source>
</evidence>
<keyword evidence="6" id="KW-0812">Transmembrane</keyword>
<keyword evidence="7 10" id="KW-0283">Flagellar rotation</keyword>
<keyword evidence="9 10" id="KW-0472">Membrane</keyword>
<comment type="caution">
    <text evidence="12">The sequence shown here is derived from an EMBL/GenBank/DDBJ whole genome shotgun (WGS) entry which is preliminary data.</text>
</comment>
<evidence type="ECO:0000256" key="1">
    <source>
        <dbReference type="ARBA" id="ARBA00002254"/>
    </source>
</evidence>
<gene>
    <name evidence="12" type="ORF">OCL06_09300</name>
</gene>
<accession>A0ABT2VNG1</accession>
<keyword evidence="12" id="KW-0966">Cell projection</keyword>
<evidence type="ECO:0000256" key="8">
    <source>
        <dbReference type="ARBA" id="ARBA00022989"/>
    </source>
</evidence>
<keyword evidence="5 10" id="KW-0145">Chemotaxis</keyword>
<reference evidence="13" key="1">
    <citation type="submission" date="2023-07" db="EMBL/GenBank/DDBJ databases">
        <title>Study on multiphase classification of strain Alteromonas salexigens isolated from the Yellow Sea.</title>
        <authorList>
            <person name="Sun L."/>
        </authorList>
    </citation>
    <scope>NUCLEOTIDE SEQUENCE [LARGE SCALE GENOMIC DNA]</scope>
    <source>
        <strain evidence="13">ASW11-19</strain>
    </source>
</reference>
<evidence type="ECO:0000313" key="13">
    <source>
        <dbReference type="Proteomes" id="UP001209257"/>
    </source>
</evidence>
<evidence type="ECO:0000256" key="5">
    <source>
        <dbReference type="ARBA" id="ARBA00022500"/>
    </source>
</evidence>
<evidence type="ECO:0000313" key="12">
    <source>
        <dbReference type="EMBL" id="MCU7554794.1"/>
    </source>
</evidence>
<dbReference type="Pfam" id="PF03748">
    <property type="entry name" value="FliL"/>
    <property type="match status" value="1"/>
</dbReference>
<dbReference type="PANTHER" id="PTHR35091">
    <property type="entry name" value="FLAGELLAR PROTEIN FLIL"/>
    <property type="match status" value="1"/>
</dbReference>
<evidence type="ECO:0000256" key="4">
    <source>
        <dbReference type="ARBA" id="ARBA00022475"/>
    </source>
</evidence>
<keyword evidence="12" id="KW-0282">Flagellum</keyword>
<keyword evidence="8" id="KW-1133">Transmembrane helix</keyword>
<name>A0ABT2VNG1_9ALTE</name>
<dbReference type="InterPro" id="IPR005503">
    <property type="entry name" value="FliL"/>
</dbReference>
<dbReference type="RefSeq" id="WP_262993760.1">
    <property type="nucleotide sequence ID" value="NZ_JAOTJC010000007.1"/>
</dbReference>
<protein>
    <recommendedName>
        <fullName evidence="10">Flagellar protein FliL</fullName>
    </recommendedName>
</protein>
<evidence type="ECO:0000256" key="3">
    <source>
        <dbReference type="ARBA" id="ARBA00008281"/>
    </source>
</evidence>
<dbReference type="PANTHER" id="PTHR35091:SF5">
    <property type="entry name" value="FLAGELLAR PROTEIN FLIL"/>
    <property type="match status" value="1"/>
</dbReference>
<comment type="subcellular location">
    <subcellularLocation>
        <location evidence="10">Cell inner membrane</location>
    </subcellularLocation>
    <subcellularLocation>
        <location evidence="2">Cell membrane</location>
        <topology evidence="2">Single-pass membrane protein</topology>
    </subcellularLocation>
</comment>
<sequence length="139" mass="15652">MNLRFLFRTLLVSFVLLAGVSSNAQAQGKPNYAYLGLEPDIVTNYVGTTARKLGYVRVTVELMINDVELLEIAEHHMPLLRATAIEIFGRQPEEKVKSLTGREDIRRAILTALQDHMKQETGGEVVRDVIFTKYLYQGG</sequence>
<dbReference type="Proteomes" id="UP001209257">
    <property type="component" value="Unassembled WGS sequence"/>
</dbReference>
<comment type="function">
    <text evidence="1 10">Controls the rotational direction of flagella during chemotaxis.</text>
</comment>
<evidence type="ECO:0000256" key="2">
    <source>
        <dbReference type="ARBA" id="ARBA00004162"/>
    </source>
</evidence>